<name>A0A0W8FJM9_9ZZZZ</name>
<accession>A0A0W8FJM9</accession>
<organism evidence="1">
    <name type="scientific">hydrocarbon metagenome</name>
    <dbReference type="NCBI Taxonomy" id="938273"/>
    <lineage>
        <taxon>unclassified sequences</taxon>
        <taxon>metagenomes</taxon>
        <taxon>ecological metagenomes</taxon>
    </lineage>
</organism>
<comment type="caution">
    <text evidence="1">The sequence shown here is derived from an EMBL/GenBank/DDBJ whole genome shotgun (WGS) entry which is preliminary data.</text>
</comment>
<gene>
    <name evidence="1" type="ORF">ASZ90_009133</name>
</gene>
<reference evidence="1" key="1">
    <citation type="journal article" date="2015" name="Proc. Natl. Acad. Sci. U.S.A.">
        <title>Networks of energetic and metabolic interactions define dynamics in microbial communities.</title>
        <authorList>
            <person name="Embree M."/>
            <person name="Liu J.K."/>
            <person name="Al-Bassam M.M."/>
            <person name="Zengler K."/>
        </authorList>
    </citation>
    <scope>NUCLEOTIDE SEQUENCE</scope>
</reference>
<dbReference type="AlphaFoldDB" id="A0A0W8FJM9"/>
<proteinExistence type="predicted"/>
<sequence>MRPVTAPVPEALNNSLPWQGGSFLHPIARVRIPTVPGHPGTYISSVSICNS</sequence>
<dbReference type="EMBL" id="LNQE01001099">
    <property type="protein sequence ID" value="KUG21104.1"/>
    <property type="molecule type" value="Genomic_DNA"/>
</dbReference>
<protein>
    <submittedName>
        <fullName evidence="1">Uncharacterized protein</fullName>
    </submittedName>
</protein>
<evidence type="ECO:0000313" key="1">
    <source>
        <dbReference type="EMBL" id="KUG21104.1"/>
    </source>
</evidence>